<dbReference type="RefSeq" id="WP_386819382.1">
    <property type="nucleotide sequence ID" value="NZ_JBHUIT010000005.1"/>
</dbReference>
<keyword evidence="2" id="KW-0645">Protease</keyword>
<dbReference type="EMBL" id="JBHUIT010000005">
    <property type="protein sequence ID" value="MFD2256283.1"/>
    <property type="molecule type" value="Genomic_DNA"/>
</dbReference>
<evidence type="ECO:0000313" key="3">
    <source>
        <dbReference type="Proteomes" id="UP001597375"/>
    </source>
</evidence>
<dbReference type="Gene3D" id="3.30.1390.10">
    <property type="match status" value="1"/>
</dbReference>
<gene>
    <name evidence="2" type="primary">clpS</name>
    <name evidence="2" type="ORF">ACFSSA_06330</name>
</gene>
<evidence type="ECO:0000259" key="1">
    <source>
        <dbReference type="Pfam" id="PF02617"/>
    </source>
</evidence>
<feature type="domain" description="Adaptor protein ClpS core" evidence="1">
    <location>
        <begin position="16"/>
        <end position="82"/>
    </location>
</feature>
<dbReference type="InterPro" id="IPR014719">
    <property type="entry name" value="Ribosomal_bL12_C/ClpS-like"/>
</dbReference>
<protein>
    <submittedName>
        <fullName evidence="2">ATP-dependent Clp protease adapter ClpS</fullName>
    </submittedName>
</protein>
<keyword evidence="3" id="KW-1185">Reference proteome</keyword>
<keyword evidence="2" id="KW-0378">Hydrolase</keyword>
<accession>A0ABW5D5E9</accession>
<sequence length="92" mass="10516">MSDTTTITETETTVSPENPWNVIVHDDPVNLMGYVTFVLMKIFGYNESHANTLMLQVHQEGRSAVWSGELEKAEFYTQQLQLHQLKTSLEKS</sequence>
<dbReference type="SUPFAM" id="SSF54736">
    <property type="entry name" value="ClpS-like"/>
    <property type="match status" value="1"/>
</dbReference>
<reference evidence="3" key="1">
    <citation type="journal article" date="2019" name="Int. J. Syst. Evol. Microbiol.">
        <title>The Global Catalogue of Microorganisms (GCM) 10K type strain sequencing project: providing services to taxonomists for standard genome sequencing and annotation.</title>
        <authorList>
            <consortium name="The Broad Institute Genomics Platform"/>
            <consortium name="The Broad Institute Genome Sequencing Center for Infectious Disease"/>
            <person name="Wu L."/>
            <person name="Ma J."/>
        </authorList>
    </citation>
    <scope>NUCLEOTIDE SEQUENCE [LARGE SCALE GENOMIC DNA]</scope>
    <source>
        <strain evidence="3">CGMCC 4.7106</strain>
    </source>
</reference>
<dbReference type="PANTHER" id="PTHR33473">
    <property type="entry name" value="ATP-DEPENDENT CLP PROTEASE ADAPTER PROTEIN CLPS1, CHLOROPLASTIC"/>
    <property type="match status" value="1"/>
</dbReference>
<dbReference type="InterPro" id="IPR003769">
    <property type="entry name" value="ClpS_core"/>
</dbReference>
<comment type="caution">
    <text evidence="2">The sequence shown here is derived from an EMBL/GenBank/DDBJ whole genome shotgun (WGS) entry which is preliminary data.</text>
</comment>
<organism evidence="2 3">
    <name type="scientific">Luteolibacter algae</name>
    <dbReference type="NCBI Taxonomy" id="454151"/>
    <lineage>
        <taxon>Bacteria</taxon>
        <taxon>Pseudomonadati</taxon>
        <taxon>Verrucomicrobiota</taxon>
        <taxon>Verrucomicrobiia</taxon>
        <taxon>Verrucomicrobiales</taxon>
        <taxon>Verrucomicrobiaceae</taxon>
        <taxon>Luteolibacter</taxon>
    </lineage>
</organism>
<evidence type="ECO:0000313" key="2">
    <source>
        <dbReference type="EMBL" id="MFD2256283.1"/>
    </source>
</evidence>
<dbReference type="GO" id="GO:0008233">
    <property type="term" value="F:peptidase activity"/>
    <property type="evidence" value="ECO:0007669"/>
    <property type="project" value="UniProtKB-KW"/>
</dbReference>
<dbReference type="PANTHER" id="PTHR33473:SF19">
    <property type="entry name" value="ATP-DEPENDENT CLP PROTEASE ADAPTER PROTEIN CLPS"/>
    <property type="match status" value="1"/>
</dbReference>
<name>A0ABW5D5E9_9BACT</name>
<dbReference type="Proteomes" id="UP001597375">
    <property type="component" value="Unassembled WGS sequence"/>
</dbReference>
<proteinExistence type="predicted"/>
<dbReference type="InterPro" id="IPR022935">
    <property type="entry name" value="ClpS"/>
</dbReference>
<dbReference type="Pfam" id="PF02617">
    <property type="entry name" value="ClpS"/>
    <property type="match status" value="1"/>
</dbReference>
<dbReference type="GO" id="GO:0006508">
    <property type="term" value="P:proteolysis"/>
    <property type="evidence" value="ECO:0007669"/>
    <property type="project" value="UniProtKB-KW"/>
</dbReference>
<dbReference type="NCBIfam" id="NF000668">
    <property type="entry name" value="PRK00033.1-1"/>
    <property type="match status" value="1"/>
</dbReference>